<feature type="domain" description="DUF218" evidence="2">
    <location>
        <begin position="42"/>
        <end position="162"/>
    </location>
</feature>
<gene>
    <name evidence="3" type="ORF">ACFOD3_25045</name>
</gene>
<dbReference type="RefSeq" id="WP_216839639.1">
    <property type="nucleotide sequence ID" value="NZ_JAFNJS010000010.1"/>
</dbReference>
<name>A0ABV7C098_9PROT</name>
<dbReference type="CDD" id="cd06259">
    <property type="entry name" value="YdcF-like"/>
    <property type="match status" value="1"/>
</dbReference>
<dbReference type="EMBL" id="JBHRSB010000010">
    <property type="protein sequence ID" value="MFC3003185.1"/>
    <property type="molecule type" value="Genomic_DNA"/>
</dbReference>
<keyword evidence="4" id="KW-1185">Reference proteome</keyword>
<proteinExistence type="predicted"/>
<evidence type="ECO:0000259" key="2">
    <source>
        <dbReference type="Pfam" id="PF02698"/>
    </source>
</evidence>
<dbReference type="InterPro" id="IPR003848">
    <property type="entry name" value="DUF218"/>
</dbReference>
<feature type="compositionally biased region" description="Gly residues" evidence="1">
    <location>
        <begin position="193"/>
        <end position="202"/>
    </location>
</feature>
<evidence type="ECO:0000313" key="3">
    <source>
        <dbReference type="EMBL" id="MFC3003185.1"/>
    </source>
</evidence>
<dbReference type="PANTHER" id="PTHR30336">
    <property type="entry name" value="INNER MEMBRANE PROTEIN, PROBABLE PERMEASE"/>
    <property type="match status" value="1"/>
</dbReference>
<comment type="caution">
    <text evidence="3">The sequence shown here is derived from an EMBL/GenBank/DDBJ whole genome shotgun (WGS) entry which is preliminary data.</text>
</comment>
<dbReference type="Proteomes" id="UP001595420">
    <property type="component" value="Unassembled WGS sequence"/>
</dbReference>
<reference evidence="4" key="1">
    <citation type="journal article" date="2019" name="Int. J. Syst. Evol. Microbiol.">
        <title>The Global Catalogue of Microorganisms (GCM) 10K type strain sequencing project: providing services to taxonomists for standard genome sequencing and annotation.</title>
        <authorList>
            <consortium name="The Broad Institute Genomics Platform"/>
            <consortium name="The Broad Institute Genome Sequencing Center for Infectious Disease"/>
            <person name="Wu L."/>
            <person name="Ma J."/>
        </authorList>
    </citation>
    <scope>NUCLEOTIDE SEQUENCE [LARGE SCALE GENOMIC DNA]</scope>
    <source>
        <strain evidence="4">CGMCC 1.16855</strain>
    </source>
</reference>
<feature type="region of interest" description="Disordered" evidence="1">
    <location>
        <begin position="171"/>
        <end position="202"/>
    </location>
</feature>
<protein>
    <submittedName>
        <fullName evidence="3">YdcF family protein</fullName>
    </submittedName>
</protein>
<organism evidence="3 4">
    <name type="scientific">Falsiroseomonas tokyonensis</name>
    <dbReference type="NCBI Taxonomy" id="430521"/>
    <lineage>
        <taxon>Bacteria</taxon>
        <taxon>Pseudomonadati</taxon>
        <taxon>Pseudomonadota</taxon>
        <taxon>Alphaproteobacteria</taxon>
        <taxon>Acetobacterales</taxon>
        <taxon>Roseomonadaceae</taxon>
        <taxon>Falsiroseomonas</taxon>
    </lineage>
</organism>
<evidence type="ECO:0000313" key="4">
    <source>
        <dbReference type="Proteomes" id="UP001595420"/>
    </source>
</evidence>
<dbReference type="InterPro" id="IPR051599">
    <property type="entry name" value="Cell_Envelope_Assoc"/>
</dbReference>
<sequence>MKRPLRLLGVALLAGLLALGWGFVAFLDGVDSAVDDPLRPTEAIVVLTGGGDRVETALRLLEQGAAPLLLVSGAHQELTLAELARAHGRDPAALAGRVTLGRAAATTLGNAVEVAAYVRGQRIGSVRLVTAGYHMPRALLELRRAAPGLEVVPHPVMPAVLRAEPGSPVEATAPAGRGAWANTPPAPGASGASAGGQGGRGRGVPGLRRWTLLSGEYLKYVAAAAGLTRFLPAKEQVSR</sequence>
<evidence type="ECO:0000256" key="1">
    <source>
        <dbReference type="SAM" id="MobiDB-lite"/>
    </source>
</evidence>
<dbReference type="Pfam" id="PF02698">
    <property type="entry name" value="DUF218"/>
    <property type="match status" value="1"/>
</dbReference>
<accession>A0ABV7C098</accession>
<dbReference type="PANTHER" id="PTHR30336:SF4">
    <property type="entry name" value="ENVELOPE BIOGENESIS FACTOR ELYC"/>
    <property type="match status" value="1"/>
</dbReference>